<organism evidence="8 9">
    <name type="scientific">Sphingomonas kyeonggiensis</name>
    <dbReference type="NCBI Taxonomy" id="1268553"/>
    <lineage>
        <taxon>Bacteria</taxon>
        <taxon>Pseudomonadati</taxon>
        <taxon>Pseudomonadota</taxon>
        <taxon>Alphaproteobacteria</taxon>
        <taxon>Sphingomonadales</taxon>
        <taxon>Sphingomonadaceae</taxon>
        <taxon>Sphingomonas</taxon>
    </lineage>
</organism>
<dbReference type="Gene3D" id="2.60.40.4070">
    <property type="match status" value="1"/>
</dbReference>
<keyword evidence="8" id="KW-0969">Cilium</keyword>
<evidence type="ECO:0000256" key="4">
    <source>
        <dbReference type="ARBA" id="ARBA00024746"/>
    </source>
</evidence>
<keyword evidence="8" id="KW-0282">Flagellum</keyword>
<sequence length="235" mass="24414">MSDFDTTLTNLGIPRYNTSSTTSGTTLDTKDTSRLGKTDMGVSDFLALMTAQLKNQDPFQPVDNSQMVAQMAQFSSLSGITEMSSTLKTIASQLSGGSLNDAIGYVGKNVLVQGSTAYPRTTGGLAGAVALEKDATNVTVTIKDKDGNTLKTIEMGKETKGAVAWDWDGKTDDGKDAGEGPFNVSVTATDGTGNVKAYPLVWAPVTAVSMGSDGKPVLTLPGIGNVSTDAIWQVG</sequence>
<reference evidence="8 9" key="1">
    <citation type="submission" date="2020-08" db="EMBL/GenBank/DDBJ databases">
        <title>Genomic Encyclopedia of Type Strains, Phase IV (KMG-IV): sequencing the most valuable type-strain genomes for metagenomic binning, comparative biology and taxonomic classification.</title>
        <authorList>
            <person name="Goeker M."/>
        </authorList>
    </citation>
    <scope>NUCLEOTIDE SEQUENCE [LARGE SCALE GENOMIC DNA]</scope>
    <source>
        <strain evidence="8 9">DSM 101806</strain>
    </source>
</reference>
<feature type="domain" description="FlgD Tudor-like" evidence="7">
    <location>
        <begin position="102"/>
        <end position="231"/>
    </location>
</feature>
<keyword evidence="3 5" id="KW-1005">Bacterial flagellum biogenesis</keyword>
<gene>
    <name evidence="8" type="ORF">GGR46_003411</name>
</gene>
<keyword evidence="9" id="KW-1185">Reference proteome</keyword>
<dbReference type="EMBL" id="JACIEH010000003">
    <property type="protein sequence ID" value="MBB4099839.1"/>
    <property type="molecule type" value="Genomic_DNA"/>
</dbReference>
<evidence type="ECO:0000313" key="9">
    <source>
        <dbReference type="Proteomes" id="UP000557392"/>
    </source>
</evidence>
<evidence type="ECO:0000256" key="5">
    <source>
        <dbReference type="RuleBase" id="RU362076"/>
    </source>
</evidence>
<accession>A0A7W6JUJ6</accession>
<evidence type="ECO:0000256" key="3">
    <source>
        <dbReference type="ARBA" id="ARBA00022795"/>
    </source>
</evidence>
<feature type="domain" description="FlgD/Vpr Ig-like" evidence="6">
    <location>
        <begin position="121"/>
        <end position="191"/>
    </location>
</feature>
<comment type="function">
    <text evidence="4 5">Required for flagellar hook formation. May act as a scaffolding protein.</text>
</comment>
<evidence type="ECO:0000256" key="1">
    <source>
        <dbReference type="ARBA" id="ARBA00010577"/>
    </source>
</evidence>
<evidence type="ECO:0000259" key="7">
    <source>
        <dbReference type="Pfam" id="PF13861"/>
    </source>
</evidence>
<comment type="similarity">
    <text evidence="1 5">Belongs to the FlgD family.</text>
</comment>
<dbReference type="InterPro" id="IPR025963">
    <property type="entry name" value="FLgD_Tudor"/>
</dbReference>
<comment type="caution">
    <text evidence="8">The sequence shown here is derived from an EMBL/GenBank/DDBJ whole genome shotgun (WGS) entry which is preliminary data.</text>
</comment>
<keyword evidence="8" id="KW-0966">Cell projection</keyword>
<dbReference type="Gene3D" id="2.30.30.910">
    <property type="match status" value="1"/>
</dbReference>
<proteinExistence type="inferred from homology"/>
<dbReference type="Pfam" id="PF13860">
    <property type="entry name" value="FlgD_ig"/>
    <property type="match status" value="1"/>
</dbReference>
<evidence type="ECO:0000259" key="6">
    <source>
        <dbReference type="Pfam" id="PF13860"/>
    </source>
</evidence>
<protein>
    <recommendedName>
        <fullName evidence="2 5">Basal-body rod modification protein FlgD</fullName>
    </recommendedName>
</protein>
<name>A0A7W6JUJ6_9SPHN</name>
<dbReference type="Pfam" id="PF13861">
    <property type="entry name" value="FLgD_tudor"/>
    <property type="match status" value="1"/>
</dbReference>
<dbReference type="RefSeq" id="WP_183999196.1">
    <property type="nucleotide sequence ID" value="NZ_JACIEH010000003.1"/>
</dbReference>
<dbReference type="GO" id="GO:0044781">
    <property type="term" value="P:bacterial-type flagellum organization"/>
    <property type="evidence" value="ECO:0007669"/>
    <property type="project" value="UniProtKB-UniRule"/>
</dbReference>
<evidence type="ECO:0000313" key="8">
    <source>
        <dbReference type="EMBL" id="MBB4099839.1"/>
    </source>
</evidence>
<dbReference type="InterPro" id="IPR005648">
    <property type="entry name" value="FlgD"/>
</dbReference>
<dbReference type="AlphaFoldDB" id="A0A7W6JUJ6"/>
<dbReference type="InterPro" id="IPR025965">
    <property type="entry name" value="FlgD/Vpr_Ig-like"/>
</dbReference>
<dbReference type="Proteomes" id="UP000557392">
    <property type="component" value="Unassembled WGS sequence"/>
</dbReference>
<evidence type="ECO:0000256" key="2">
    <source>
        <dbReference type="ARBA" id="ARBA00016013"/>
    </source>
</evidence>
<dbReference type="Pfam" id="PF03963">
    <property type="entry name" value="FlgD"/>
    <property type="match status" value="1"/>
</dbReference>